<evidence type="ECO:0000313" key="2">
    <source>
        <dbReference type="Proteomes" id="UP001151760"/>
    </source>
</evidence>
<keyword evidence="2" id="KW-1185">Reference proteome</keyword>
<dbReference type="Proteomes" id="UP001151760">
    <property type="component" value="Unassembled WGS sequence"/>
</dbReference>
<evidence type="ECO:0000313" key="1">
    <source>
        <dbReference type="EMBL" id="GJS57758.1"/>
    </source>
</evidence>
<comment type="caution">
    <text evidence="1">The sequence shown here is derived from an EMBL/GenBank/DDBJ whole genome shotgun (WGS) entry which is preliminary data.</text>
</comment>
<accession>A0ABQ4WY75</accession>
<gene>
    <name evidence="1" type="ORF">Tco_0652542</name>
</gene>
<proteinExistence type="predicted"/>
<organism evidence="1 2">
    <name type="scientific">Tanacetum coccineum</name>
    <dbReference type="NCBI Taxonomy" id="301880"/>
    <lineage>
        <taxon>Eukaryota</taxon>
        <taxon>Viridiplantae</taxon>
        <taxon>Streptophyta</taxon>
        <taxon>Embryophyta</taxon>
        <taxon>Tracheophyta</taxon>
        <taxon>Spermatophyta</taxon>
        <taxon>Magnoliopsida</taxon>
        <taxon>eudicotyledons</taxon>
        <taxon>Gunneridae</taxon>
        <taxon>Pentapetalae</taxon>
        <taxon>asterids</taxon>
        <taxon>campanulids</taxon>
        <taxon>Asterales</taxon>
        <taxon>Asteraceae</taxon>
        <taxon>Asteroideae</taxon>
        <taxon>Anthemideae</taxon>
        <taxon>Anthemidinae</taxon>
        <taxon>Tanacetum</taxon>
    </lineage>
</organism>
<reference evidence="1" key="2">
    <citation type="submission" date="2022-01" db="EMBL/GenBank/DDBJ databases">
        <authorList>
            <person name="Yamashiro T."/>
            <person name="Shiraishi A."/>
            <person name="Satake H."/>
            <person name="Nakayama K."/>
        </authorList>
    </citation>
    <scope>NUCLEOTIDE SEQUENCE</scope>
</reference>
<reference evidence="1" key="1">
    <citation type="journal article" date="2022" name="Int. J. Mol. Sci.">
        <title>Draft Genome of Tanacetum Coccineum: Genomic Comparison of Closely Related Tanacetum-Family Plants.</title>
        <authorList>
            <person name="Yamashiro T."/>
            <person name="Shiraishi A."/>
            <person name="Nakayama K."/>
            <person name="Satake H."/>
        </authorList>
    </citation>
    <scope>NUCLEOTIDE SEQUENCE</scope>
</reference>
<protein>
    <submittedName>
        <fullName evidence="1">Uncharacterized protein</fullName>
    </submittedName>
</protein>
<name>A0ABQ4WY75_9ASTR</name>
<sequence length="198" mass="22547">MGLHGIAMVDLSSCWGGVLPWVQGWDAKGFEYKHDYTIIESSRAVVFPVCNNEQKIMRFNEIYKFSDGTLTNILEAMDYRVKEYKSYKVGKVRSKCENKGIVLIEMELELEQTQQGSSHEVSNIRVIPKYHSEDGNPARSNIKQALGRSSQDLEVQVKMEMEIPRSSGVYFITACSYSTDISKELMKAQVYVSKIPQL</sequence>
<dbReference type="EMBL" id="BQNB010009030">
    <property type="protein sequence ID" value="GJS57758.1"/>
    <property type="molecule type" value="Genomic_DNA"/>
</dbReference>